<keyword evidence="2" id="KW-0472">Membrane</keyword>
<feature type="compositionally biased region" description="Low complexity" evidence="1">
    <location>
        <begin position="289"/>
        <end position="310"/>
    </location>
</feature>
<dbReference type="Proteomes" id="UP000186601">
    <property type="component" value="Unassembled WGS sequence"/>
</dbReference>
<feature type="compositionally biased region" description="Low complexity" evidence="1">
    <location>
        <begin position="241"/>
        <end position="252"/>
    </location>
</feature>
<dbReference type="AlphaFoldDB" id="A0A2R6NMX4"/>
<reference evidence="3 4" key="1">
    <citation type="submission" date="2018-02" db="EMBL/GenBank/DDBJ databases">
        <title>Genome sequence of the basidiomycete white-rot fungus Phlebia centrifuga.</title>
        <authorList>
            <person name="Granchi Z."/>
            <person name="Peng M."/>
            <person name="de Vries R.P."/>
            <person name="Hilden K."/>
            <person name="Makela M.R."/>
            <person name="Grigoriev I."/>
            <person name="Riley R."/>
        </authorList>
    </citation>
    <scope>NUCLEOTIDE SEQUENCE [LARGE SCALE GENOMIC DNA]</scope>
    <source>
        <strain evidence="3 4">FBCC195</strain>
    </source>
</reference>
<feature type="region of interest" description="Disordered" evidence="1">
    <location>
        <begin position="138"/>
        <end position="188"/>
    </location>
</feature>
<feature type="region of interest" description="Disordered" evidence="1">
    <location>
        <begin position="283"/>
        <end position="317"/>
    </location>
</feature>
<keyword evidence="2" id="KW-0812">Transmembrane</keyword>
<sequence length="360" mass="39056">MTATAARKRENQEGRKTQSQFSFSTGVVIMLTTALIAALRLLDGIKIALHSESSVFASSNGDLEASVEILSGGKDEALTQLRKIMKDLMQENQVLRQLLRSLSSFIGDGAGGLLPKLGWDLNDFNNFVNRSETDTAWESYQRHKRDEQNSGTPAPSTSQKRSSEDDHNGGRAKRSRAPGEQNGDGERDQYSLLVPVNPAVPPLPANGLYAPSSSRSQEAIFNDLMRGSSGSPMFVPPTPPSNGQFSSQSTSSVAPNHSPYQTSYAPPINVNVDSALPSMSLINNSGAIPTSRSQASSSQQPKPTQSTTSPADDDQDPKRHEAYKLIHFLTHFLDIIWITTNGTVPIVYRHPYDPLSSSGE</sequence>
<evidence type="ECO:0000256" key="2">
    <source>
        <dbReference type="SAM" id="Phobius"/>
    </source>
</evidence>
<feature type="compositionally biased region" description="Polar residues" evidence="1">
    <location>
        <begin position="149"/>
        <end position="160"/>
    </location>
</feature>
<keyword evidence="2" id="KW-1133">Transmembrane helix</keyword>
<dbReference type="STRING" id="98765.A0A2R6NMX4"/>
<dbReference type="EMBL" id="MLYV02001069">
    <property type="protein sequence ID" value="PSR73632.1"/>
    <property type="molecule type" value="Genomic_DNA"/>
</dbReference>
<evidence type="ECO:0000256" key="1">
    <source>
        <dbReference type="SAM" id="MobiDB-lite"/>
    </source>
</evidence>
<evidence type="ECO:0000313" key="3">
    <source>
        <dbReference type="EMBL" id="PSR73632.1"/>
    </source>
</evidence>
<evidence type="ECO:0000313" key="4">
    <source>
        <dbReference type="Proteomes" id="UP000186601"/>
    </source>
</evidence>
<proteinExistence type="predicted"/>
<dbReference type="OrthoDB" id="2245989at2759"/>
<name>A0A2R6NMX4_9APHY</name>
<organism evidence="3 4">
    <name type="scientific">Hermanssonia centrifuga</name>
    <dbReference type="NCBI Taxonomy" id="98765"/>
    <lineage>
        <taxon>Eukaryota</taxon>
        <taxon>Fungi</taxon>
        <taxon>Dikarya</taxon>
        <taxon>Basidiomycota</taxon>
        <taxon>Agaricomycotina</taxon>
        <taxon>Agaricomycetes</taxon>
        <taxon>Polyporales</taxon>
        <taxon>Meruliaceae</taxon>
        <taxon>Hermanssonia</taxon>
    </lineage>
</organism>
<keyword evidence="4" id="KW-1185">Reference proteome</keyword>
<protein>
    <submittedName>
        <fullName evidence="3">Uncharacterized protein</fullName>
    </submittedName>
</protein>
<accession>A0A2R6NMX4</accession>
<feature type="region of interest" description="Disordered" evidence="1">
    <location>
        <begin position="225"/>
        <end position="260"/>
    </location>
</feature>
<comment type="caution">
    <text evidence="3">The sequence shown here is derived from an EMBL/GenBank/DDBJ whole genome shotgun (WGS) entry which is preliminary data.</text>
</comment>
<feature type="transmembrane region" description="Helical" evidence="2">
    <location>
        <begin position="21"/>
        <end position="42"/>
    </location>
</feature>
<gene>
    <name evidence="3" type="ORF">PHLCEN_2v10551</name>
</gene>